<dbReference type="SUPFAM" id="SSF54791">
    <property type="entry name" value="Eukaryotic type KH-domain (KH-domain type I)"/>
    <property type="match status" value="1"/>
</dbReference>
<name>E9GYN6_DAPPU</name>
<dbReference type="KEGG" id="dpx:DAPPUDRAFT_323360"/>
<accession>E9GYN6</accession>
<dbReference type="EMBL" id="GL732575">
    <property type="protein sequence ID" value="EFX75458.1"/>
    <property type="molecule type" value="Genomic_DNA"/>
</dbReference>
<reference evidence="1 2" key="1">
    <citation type="journal article" date="2011" name="Science">
        <title>The ecoresponsive genome of Daphnia pulex.</title>
        <authorList>
            <person name="Colbourne J.K."/>
            <person name="Pfrender M.E."/>
            <person name="Gilbert D."/>
            <person name="Thomas W.K."/>
            <person name="Tucker A."/>
            <person name="Oakley T.H."/>
            <person name="Tokishita S."/>
            <person name="Aerts A."/>
            <person name="Arnold G.J."/>
            <person name="Basu M.K."/>
            <person name="Bauer D.J."/>
            <person name="Caceres C.E."/>
            <person name="Carmel L."/>
            <person name="Casola C."/>
            <person name="Choi J.H."/>
            <person name="Detter J.C."/>
            <person name="Dong Q."/>
            <person name="Dusheyko S."/>
            <person name="Eads B.D."/>
            <person name="Frohlich T."/>
            <person name="Geiler-Samerotte K.A."/>
            <person name="Gerlach D."/>
            <person name="Hatcher P."/>
            <person name="Jogdeo S."/>
            <person name="Krijgsveld J."/>
            <person name="Kriventseva E.V."/>
            <person name="Kultz D."/>
            <person name="Laforsch C."/>
            <person name="Lindquist E."/>
            <person name="Lopez J."/>
            <person name="Manak J.R."/>
            <person name="Muller J."/>
            <person name="Pangilinan J."/>
            <person name="Patwardhan R.P."/>
            <person name="Pitluck S."/>
            <person name="Pritham E.J."/>
            <person name="Rechtsteiner A."/>
            <person name="Rho M."/>
            <person name="Rogozin I.B."/>
            <person name="Sakarya O."/>
            <person name="Salamov A."/>
            <person name="Schaack S."/>
            <person name="Shapiro H."/>
            <person name="Shiga Y."/>
            <person name="Skalitzky C."/>
            <person name="Smith Z."/>
            <person name="Souvorov A."/>
            <person name="Sung W."/>
            <person name="Tang Z."/>
            <person name="Tsuchiya D."/>
            <person name="Tu H."/>
            <person name="Vos H."/>
            <person name="Wang M."/>
            <person name="Wolf Y.I."/>
            <person name="Yamagata H."/>
            <person name="Yamada T."/>
            <person name="Ye Y."/>
            <person name="Shaw J.R."/>
            <person name="Andrews J."/>
            <person name="Crease T.J."/>
            <person name="Tang H."/>
            <person name="Lucas S.M."/>
            <person name="Robertson H.M."/>
            <person name="Bork P."/>
            <person name="Koonin E.V."/>
            <person name="Zdobnov E.M."/>
            <person name="Grigoriev I.V."/>
            <person name="Lynch M."/>
            <person name="Boore J.L."/>
        </authorList>
    </citation>
    <scope>NUCLEOTIDE SEQUENCE [LARGE SCALE GENOMIC DNA]</scope>
</reference>
<evidence type="ECO:0000313" key="1">
    <source>
        <dbReference type="EMBL" id="EFX75458.1"/>
    </source>
</evidence>
<dbReference type="Proteomes" id="UP000000305">
    <property type="component" value="Unassembled WGS sequence"/>
</dbReference>
<dbReference type="Gene3D" id="3.30.310.270">
    <property type="match status" value="1"/>
</dbReference>
<sequence length="332" mass="37838">MKRERNHCKDMELHLTMELSCHLENKRILNGRYESVLSKLMKLTDTNIFCPTSDTNLNITTRIPKITISGSLATVESARLSIRECVPVVFVVSCRSDKVQSLGINLLVAHFSSTFGVKLVFNLVEEDACYQVNIRGHHYRFEFLKEAVSHFCHLVQTPSESVEMEINSSCLHIGLVRNCIPLIEKKSGARICCPVNGSLVLVRGSLEATYFASEMITFQLPKAEITERVRSIARQMDISISSIKIDSGINELVLSTYEWNTRHLYEIRRIILGLPSTASIFPKQRPLWTDLVDLPKSFYRSVECTIFEPQCEELTLEGHRNSTDETLNLRRI</sequence>
<proteinExistence type="predicted"/>
<dbReference type="InterPro" id="IPR036612">
    <property type="entry name" value="KH_dom_type_1_sf"/>
</dbReference>
<dbReference type="InParanoid" id="E9GYN6"/>
<gene>
    <name evidence="1" type="ORF">DAPPUDRAFT_323360</name>
</gene>
<keyword evidence="2" id="KW-1185">Reference proteome</keyword>
<dbReference type="HOGENOM" id="CLU_837477_0_0_1"/>
<evidence type="ECO:0000313" key="2">
    <source>
        <dbReference type="Proteomes" id="UP000000305"/>
    </source>
</evidence>
<dbReference type="GO" id="GO:0003729">
    <property type="term" value="F:mRNA binding"/>
    <property type="evidence" value="ECO:0000318"/>
    <property type="project" value="GO_Central"/>
</dbReference>
<protein>
    <submittedName>
        <fullName evidence="1">Uncharacterized protein</fullName>
    </submittedName>
</protein>
<organism evidence="1 2">
    <name type="scientific">Daphnia pulex</name>
    <name type="common">Water flea</name>
    <dbReference type="NCBI Taxonomy" id="6669"/>
    <lineage>
        <taxon>Eukaryota</taxon>
        <taxon>Metazoa</taxon>
        <taxon>Ecdysozoa</taxon>
        <taxon>Arthropoda</taxon>
        <taxon>Crustacea</taxon>
        <taxon>Branchiopoda</taxon>
        <taxon>Diplostraca</taxon>
        <taxon>Cladocera</taxon>
        <taxon>Anomopoda</taxon>
        <taxon>Daphniidae</taxon>
        <taxon>Daphnia</taxon>
    </lineage>
</organism>
<dbReference type="AlphaFoldDB" id="E9GYN6"/>
<dbReference type="OrthoDB" id="6341784at2759"/>